<dbReference type="EMBL" id="FP929059">
    <property type="protein sequence ID" value="CBL34532.1"/>
    <property type="molecule type" value="Genomic_DNA"/>
</dbReference>
<reference evidence="1 2" key="2">
    <citation type="submission" date="2010-03" db="EMBL/GenBank/DDBJ databases">
        <authorList>
            <person name="Pajon A."/>
        </authorList>
    </citation>
    <scope>NUCLEOTIDE SEQUENCE [LARGE SCALE GENOMIC DNA]</scope>
    <source>
        <strain evidence="1 2">V10Sc8a</strain>
    </source>
</reference>
<dbReference type="HOGENOM" id="CLU_2219164_0_0_9"/>
<dbReference type="BioCyc" id="ESIR717961:G136L-1308-MONOMER"/>
<evidence type="ECO:0000313" key="1">
    <source>
        <dbReference type="EMBL" id="CBL34532.1"/>
    </source>
</evidence>
<dbReference type="PATRIC" id="fig|717961.3.peg.1671"/>
<protein>
    <submittedName>
        <fullName evidence="1">Uncharacterized protein</fullName>
    </submittedName>
</protein>
<accession>D4ML99</accession>
<evidence type="ECO:0000313" key="2">
    <source>
        <dbReference type="Proteomes" id="UP000007050"/>
    </source>
</evidence>
<sequence length="106" mass="12177">MISLCNFTEYGCNNGVSIKDSACKHSYPEKQKIVSCLKNEGKCIMVQAKIAKDRLTNERISGLFGLELFSDGKYSWWSDLAYHVDKYNLRLPTEFENYVLNLAKKI</sequence>
<proteinExistence type="predicted"/>
<dbReference type="Proteomes" id="UP000007050">
    <property type="component" value="Chromosome"/>
</dbReference>
<reference evidence="1 2" key="1">
    <citation type="submission" date="2010-03" db="EMBL/GenBank/DDBJ databases">
        <title>The genome sequence of Eubacterium siraeum V10Sc8a.</title>
        <authorList>
            <consortium name="metaHIT consortium -- http://www.metahit.eu/"/>
            <person name="Pajon A."/>
            <person name="Turner K."/>
            <person name="Parkhill J."/>
            <person name="Duncan S."/>
            <person name="Flint H."/>
        </authorList>
    </citation>
    <scope>NUCLEOTIDE SEQUENCE [LARGE SCALE GENOMIC DNA]</scope>
    <source>
        <strain evidence="1 2">V10Sc8a</strain>
    </source>
</reference>
<organism evidence="1 2">
    <name type="scientific">[Eubacterium] siraeum V10Sc8a</name>
    <dbReference type="NCBI Taxonomy" id="717961"/>
    <lineage>
        <taxon>Bacteria</taxon>
        <taxon>Bacillati</taxon>
        <taxon>Bacillota</taxon>
        <taxon>Clostridia</taxon>
        <taxon>Eubacteriales</taxon>
        <taxon>Oscillospiraceae</taxon>
        <taxon>Oscillospiraceae incertae sedis</taxon>
    </lineage>
</organism>
<name>D4ML99_9FIRM</name>
<dbReference type="AlphaFoldDB" id="D4ML99"/>
<dbReference type="KEGG" id="esr:ES1_15800"/>
<gene>
    <name evidence="1" type="ORF">ES1_15800</name>
</gene>